<reference evidence="1" key="1">
    <citation type="journal article" date="2015" name="Nature">
        <title>Complex archaea that bridge the gap between prokaryotes and eukaryotes.</title>
        <authorList>
            <person name="Spang A."/>
            <person name="Saw J.H."/>
            <person name="Jorgensen S.L."/>
            <person name="Zaremba-Niedzwiedzka K."/>
            <person name="Martijn J."/>
            <person name="Lind A.E."/>
            <person name="van Eijk R."/>
            <person name="Schleper C."/>
            <person name="Guy L."/>
            <person name="Ettema T.J."/>
        </authorList>
    </citation>
    <scope>NUCLEOTIDE SEQUENCE</scope>
</reference>
<accession>A0A0F9I066</accession>
<evidence type="ECO:0000313" key="1">
    <source>
        <dbReference type="EMBL" id="KKM11520.1"/>
    </source>
</evidence>
<sequence length="67" mass="7558">MHKASDCTDRWCMIHYVLDLEGEDPRPHGYDAICHKAKWPPTVMCEHDSSLWYCLTHAGGIFPIGGG</sequence>
<organism evidence="1">
    <name type="scientific">marine sediment metagenome</name>
    <dbReference type="NCBI Taxonomy" id="412755"/>
    <lineage>
        <taxon>unclassified sequences</taxon>
        <taxon>metagenomes</taxon>
        <taxon>ecological metagenomes</taxon>
    </lineage>
</organism>
<dbReference type="AlphaFoldDB" id="A0A0F9I066"/>
<gene>
    <name evidence="1" type="ORF">LCGC14_1720800</name>
</gene>
<comment type="caution">
    <text evidence="1">The sequence shown here is derived from an EMBL/GenBank/DDBJ whole genome shotgun (WGS) entry which is preliminary data.</text>
</comment>
<proteinExistence type="predicted"/>
<protein>
    <submittedName>
        <fullName evidence="1">Uncharacterized protein</fullName>
    </submittedName>
</protein>
<name>A0A0F9I066_9ZZZZ</name>
<dbReference type="EMBL" id="LAZR01015484">
    <property type="protein sequence ID" value="KKM11520.1"/>
    <property type="molecule type" value="Genomic_DNA"/>
</dbReference>